<reference evidence="2 3" key="1">
    <citation type="submission" date="2013-12" db="EMBL/GenBank/DDBJ databases">
        <authorList>
            <person name="Cubeta M."/>
            <person name="Pakala S."/>
            <person name="Fedorova N."/>
            <person name="Thomas E."/>
            <person name="Dean R."/>
            <person name="Jabaji S."/>
            <person name="Neate S."/>
            <person name="Toda T."/>
            <person name="Tavantzis S."/>
            <person name="Vilgalys R."/>
            <person name="Bharathan N."/>
            <person name="Pakala S."/>
            <person name="Losada L.S."/>
            <person name="Zafar N."/>
            <person name="Nierman W."/>
        </authorList>
    </citation>
    <scope>NUCLEOTIDE SEQUENCE [LARGE SCALE GENOMIC DNA]</scope>
    <source>
        <strain evidence="2 3">123E</strain>
    </source>
</reference>
<sequence>MNIAWYAITDLILSTRPDSCNGNGCEQNLKQGCVQGYKRKASPRYTSHDSHPFVEYPSVILSKHGKRCQGSTETTTQRKERSGWRCKESTENQRGGKKHYLPDM</sequence>
<dbReference type="Proteomes" id="UP000027456">
    <property type="component" value="Unassembled WGS sequence"/>
</dbReference>
<feature type="region of interest" description="Disordered" evidence="1">
    <location>
        <begin position="66"/>
        <end position="104"/>
    </location>
</feature>
<accession>A0A074RZ86</accession>
<feature type="compositionally biased region" description="Basic and acidic residues" evidence="1">
    <location>
        <begin position="76"/>
        <end position="91"/>
    </location>
</feature>
<organism evidence="2 3">
    <name type="scientific">Rhizoctonia solani 123E</name>
    <dbReference type="NCBI Taxonomy" id="1423351"/>
    <lineage>
        <taxon>Eukaryota</taxon>
        <taxon>Fungi</taxon>
        <taxon>Dikarya</taxon>
        <taxon>Basidiomycota</taxon>
        <taxon>Agaricomycotina</taxon>
        <taxon>Agaricomycetes</taxon>
        <taxon>Cantharellales</taxon>
        <taxon>Ceratobasidiaceae</taxon>
        <taxon>Rhizoctonia</taxon>
    </lineage>
</organism>
<keyword evidence="3" id="KW-1185">Reference proteome</keyword>
<dbReference type="HOGENOM" id="CLU_2251582_0_0_1"/>
<gene>
    <name evidence="2" type="ORF">V565_047480</name>
</gene>
<dbReference type="AlphaFoldDB" id="A0A074RZ86"/>
<evidence type="ECO:0000313" key="2">
    <source>
        <dbReference type="EMBL" id="KEP52299.1"/>
    </source>
</evidence>
<evidence type="ECO:0000313" key="3">
    <source>
        <dbReference type="Proteomes" id="UP000027456"/>
    </source>
</evidence>
<feature type="compositionally biased region" description="Basic residues" evidence="1">
    <location>
        <begin position="95"/>
        <end position="104"/>
    </location>
</feature>
<name>A0A074RZ86_9AGAM</name>
<dbReference type="EMBL" id="AZST01000113">
    <property type="protein sequence ID" value="KEP52299.1"/>
    <property type="molecule type" value="Genomic_DNA"/>
</dbReference>
<protein>
    <submittedName>
        <fullName evidence="2">Uncharacterized protein</fullName>
    </submittedName>
</protein>
<comment type="caution">
    <text evidence="2">The sequence shown here is derived from an EMBL/GenBank/DDBJ whole genome shotgun (WGS) entry which is preliminary data.</text>
</comment>
<proteinExistence type="predicted"/>
<evidence type="ECO:0000256" key="1">
    <source>
        <dbReference type="SAM" id="MobiDB-lite"/>
    </source>
</evidence>